<keyword evidence="6" id="KW-0503">Monooxygenase</keyword>
<dbReference type="GO" id="GO:0004499">
    <property type="term" value="F:N,N-dimethylaniline monooxygenase activity"/>
    <property type="evidence" value="ECO:0007669"/>
    <property type="project" value="InterPro"/>
</dbReference>
<dbReference type="Proteomes" id="UP000033633">
    <property type="component" value="Unassembled WGS sequence"/>
</dbReference>
<dbReference type="EMBL" id="JWYV01000006">
    <property type="protein sequence ID" value="KKD00073.1"/>
    <property type="molecule type" value="Genomic_DNA"/>
</dbReference>
<organism evidence="6 7">
    <name type="scientific">Photobacterium halotolerans</name>
    <dbReference type="NCBI Taxonomy" id="265726"/>
    <lineage>
        <taxon>Bacteria</taxon>
        <taxon>Pseudomonadati</taxon>
        <taxon>Pseudomonadota</taxon>
        <taxon>Gammaproteobacteria</taxon>
        <taxon>Vibrionales</taxon>
        <taxon>Vibrionaceae</taxon>
        <taxon>Photobacterium</taxon>
    </lineage>
</organism>
<keyword evidence="3" id="KW-0274">FAD</keyword>
<comment type="caution">
    <text evidence="6">The sequence shown here is derived from an EMBL/GenBank/DDBJ whole genome shotgun (WGS) entry which is preliminary data.</text>
</comment>
<gene>
    <name evidence="6" type="ORF">KY46_09260</name>
</gene>
<dbReference type="InterPro" id="IPR036188">
    <property type="entry name" value="FAD/NAD-bd_sf"/>
</dbReference>
<evidence type="ECO:0000256" key="2">
    <source>
        <dbReference type="ARBA" id="ARBA00022630"/>
    </source>
</evidence>
<dbReference type="STRING" id="265726.KY46_09260"/>
<evidence type="ECO:0000256" key="1">
    <source>
        <dbReference type="ARBA" id="ARBA00009183"/>
    </source>
</evidence>
<keyword evidence="5" id="KW-0560">Oxidoreductase</keyword>
<comment type="similarity">
    <text evidence="1">Belongs to the FMO family.</text>
</comment>
<proteinExistence type="inferred from homology"/>
<dbReference type="AlphaFoldDB" id="A0A0F5VDC8"/>
<evidence type="ECO:0000256" key="5">
    <source>
        <dbReference type="ARBA" id="ARBA00023002"/>
    </source>
</evidence>
<dbReference type="InterPro" id="IPR050346">
    <property type="entry name" value="FMO-like"/>
</dbReference>
<dbReference type="SUPFAM" id="SSF51905">
    <property type="entry name" value="FAD/NAD(P)-binding domain"/>
    <property type="match status" value="2"/>
</dbReference>
<name>A0A0F5VDC8_9GAMM</name>
<dbReference type="RefSeq" id="WP_046220367.1">
    <property type="nucleotide sequence ID" value="NZ_JWYV01000006.1"/>
</dbReference>
<reference evidence="6 7" key="1">
    <citation type="submission" date="2014-12" db="EMBL/GenBank/DDBJ databases">
        <title>Mercury Reductase activity and rhizosphere competence traits in the genome of root associated Photobacterium halotolerans MELD1.</title>
        <authorList>
            <person name="Mathew D.C."/>
            <person name="Huang C.-C."/>
        </authorList>
    </citation>
    <scope>NUCLEOTIDE SEQUENCE [LARGE SCALE GENOMIC DNA]</scope>
    <source>
        <strain evidence="6 7">MELD1</strain>
    </source>
</reference>
<dbReference type="PRINTS" id="PR00370">
    <property type="entry name" value="FMOXYGENASE"/>
</dbReference>
<dbReference type="Pfam" id="PF00743">
    <property type="entry name" value="FMO-like"/>
    <property type="match status" value="1"/>
</dbReference>
<accession>A0A0F5VDC8</accession>
<dbReference type="GO" id="GO:0050661">
    <property type="term" value="F:NADP binding"/>
    <property type="evidence" value="ECO:0007669"/>
    <property type="project" value="InterPro"/>
</dbReference>
<dbReference type="InterPro" id="IPR000960">
    <property type="entry name" value="Flavin_mOase"/>
</dbReference>
<dbReference type="OrthoDB" id="9790219at2"/>
<sequence length="431" mass="49040">MHPYVVIGAGPMGLCTVRRLAEQGLPVIGLEAHADVGGLWDISSPTSTMYESAHLISSKRMTEFSDFPMADHVATYPKHDQLCRYFQDYARHFNLYGHYRFHAWVEKVEPCQGNWLVTYRQHDETFTLMASGVLLANGTLHHPRRGNFDGEFRGEQFHSSDYKSAEVFAGKRVLIVGCGNSACDIAVDAVHRARSVDMVIRRGYYFLPKFVAGVPTDTLGGKVRLPNRLKQLVDGTLVRLISGKPSQFGLPDPDYRMYESHPVVNSMFLHHIGHGDIGVRPSIEQLLPNGARFQDGQEAEYDLILEATGYSLHYPFIDRRHLNWDGDAPSLYLNMFTPQHDNLFVMGMVEASGLGWQGRDDQAQLVARFIRARHEKPAEAEKFMNKVRQQASRRIDGGIAYLNLERMAYYVHKADYLAALNHEMRQLQWER</sequence>
<keyword evidence="7" id="KW-1185">Reference proteome</keyword>
<dbReference type="InterPro" id="IPR020946">
    <property type="entry name" value="Flavin_mOase-like"/>
</dbReference>
<dbReference type="GO" id="GO:0050660">
    <property type="term" value="F:flavin adenine dinucleotide binding"/>
    <property type="evidence" value="ECO:0007669"/>
    <property type="project" value="InterPro"/>
</dbReference>
<evidence type="ECO:0000256" key="4">
    <source>
        <dbReference type="ARBA" id="ARBA00022857"/>
    </source>
</evidence>
<dbReference type="PIRSF" id="PIRSF000332">
    <property type="entry name" value="FMO"/>
    <property type="match status" value="1"/>
</dbReference>
<evidence type="ECO:0000313" key="7">
    <source>
        <dbReference type="Proteomes" id="UP000033633"/>
    </source>
</evidence>
<dbReference type="PANTHER" id="PTHR23023">
    <property type="entry name" value="DIMETHYLANILINE MONOOXYGENASE"/>
    <property type="match status" value="1"/>
</dbReference>
<dbReference type="PATRIC" id="fig|265726.11.peg.4005"/>
<dbReference type="Gene3D" id="3.50.50.60">
    <property type="entry name" value="FAD/NAD(P)-binding domain"/>
    <property type="match status" value="1"/>
</dbReference>
<protein>
    <submittedName>
        <fullName evidence="6">Monooxygenase</fullName>
    </submittedName>
</protein>
<evidence type="ECO:0000313" key="6">
    <source>
        <dbReference type="EMBL" id="KKD00073.1"/>
    </source>
</evidence>
<keyword evidence="2" id="KW-0285">Flavoprotein</keyword>
<keyword evidence="4" id="KW-0521">NADP</keyword>
<evidence type="ECO:0000256" key="3">
    <source>
        <dbReference type="ARBA" id="ARBA00022827"/>
    </source>
</evidence>